<reference evidence="2" key="2">
    <citation type="submission" date="2023-01" db="EMBL/GenBank/DDBJ databases">
        <authorList>
            <person name="Sun Q."/>
            <person name="Evtushenko L."/>
        </authorList>
    </citation>
    <scope>NUCLEOTIDE SEQUENCE</scope>
    <source>
        <strain evidence="2">VKM Ac-2007</strain>
    </source>
</reference>
<dbReference type="Proteomes" id="UP001143474">
    <property type="component" value="Unassembled WGS sequence"/>
</dbReference>
<dbReference type="EMBL" id="BSEV01000020">
    <property type="protein sequence ID" value="GLK13137.1"/>
    <property type="molecule type" value="Genomic_DNA"/>
</dbReference>
<evidence type="ECO:0000256" key="1">
    <source>
        <dbReference type="SAM" id="MobiDB-lite"/>
    </source>
</evidence>
<organism evidence="2 3">
    <name type="scientific">Streptosporangium carneum</name>
    <dbReference type="NCBI Taxonomy" id="47481"/>
    <lineage>
        <taxon>Bacteria</taxon>
        <taxon>Bacillati</taxon>
        <taxon>Actinomycetota</taxon>
        <taxon>Actinomycetes</taxon>
        <taxon>Streptosporangiales</taxon>
        <taxon>Streptosporangiaceae</taxon>
        <taxon>Streptosporangium</taxon>
    </lineage>
</organism>
<sequence>MPGNSPQLSAPVQRTVAGASASDVAGVAPSWLEPFRGSAGHFINLVPGAPFAGEGDE</sequence>
<feature type="compositionally biased region" description="Polar residues" evidence="1">
    <location>
        <begin position="1"/>
        <end position="12"/>
    </location>
</feature>
<protein>
    <submittedName>
        <fullName evidence="2">Uncharacterized protein</fullName>
    </submittedName>
</protein>
<dbReference type="AlphaFoldDB" id="A0A9W6MGG2"/>
<keyword evidence="3" id="KW-1185">Reference proteome</keyword>
<accession>A0A9W6MGG2</accession>
<evidence type="ECO:0000313" key="3">
    <source>
        <dbReference type="Proteomes" id="UP001143474"/>
    </source>
</evidence>
<gene>
    <name evidence="2" type="ORF">GCM10017600_65480</name>
</gene>
<proteinExistence type="predicted"/>
<comment type="caution">
    <text evidence="2">The sequence shown here is derived from an EMBL/GenBank/DDBJ whole genome shotgun (WGS) entry which is preliminary data.</text>
</comment>
<reference evidence="2" key="1">
    <citation type="journal article" date="2014" name="Int. J. Syst. Evol. Microbiol.">
        <title>Complete genome sequence of Corynebacterium casei LMG S-19264T (=DSM 44701T), isolated from a smear-ripened cheese.</title>
        <authorList>
            <consortium name="US DOE Joint Genome Institute (JGI-PGF)"/>
            <person name="Walter F."/>
            <person name="Albersmeier A."/>
            <person name="Kalinowski J."/>
            <person name="Ruckert C."/>
        </authorList>
    </citation>
    <scope>NUCLEOTIDE SEQUENCE</scope>
    <source>
        <strain evidence="2">VKM Ac-2007</strain>
    </source>
</reference>
<evidence type="ECO:0000313" key="2">
    <source>
        <dbReference type="EMBL" id="GLK13137.1"/>
    </source>
</evidence>
<feature type="region of interest" description="Disordered" evidence="1">
    <location>
        <begin position="1"/>
        <end position="20"/>
    </location>
</feature>
<name>A0A9W6MGG2_9ACTN</name>
<dbReference type="RefSeq" id="WP_271221433.1">
    <property type="nucleotide sequence ID" value="NZ_BAAAVD010000038.1"/>
</dbReference>